<proteinExistence type="predicted"/>
<dbReference type="Gramene" id="PRQ32461">
    <property type="protein sequence ID" value="PRQ32461"/>
    <property type="gene ID" value="RchiOBHm_Chr5g0046621"/>
</dbReference>
<dbReference type="Proteomes" id="UP000238479">
    <property type="component" value="Chromosome 5"/>
</dbReference>
<dbReference type="PANTHER" id="PTHR31476:SF4">
    <property type="entry name" value="PROTEIN WHAT'S THIS FACTOR 1 HOMOLOG, CHLOROPLASTIC"/>
    <property type="match status" value="1"/>
</dbReference>
<dbReference type="EMBL" id="PDCK01000043">
    <property type="protein sequence ID" value="PRQ32461.1"/>
    <property type="molecule type" value="Genomic_DNA"/>
</dbReference>
<protein>
    <submittedName>
        <fullName evidence="3">Putative plant organelle RNA recognition domain-containing protein</fullName>
    </submittedName>
</protein>
<evidence type="ECO:0000313" key="4">
    <source>
        <dbReference type="Proteomes" id="UP000238479"/>
    </source>
</evidence>
<dbReference type="AlphaFoldDB" id="A0A2P6QE74"/>
<keyword evidence="4" id="KW-1185">Reference proteome</keyword>
<feature type="domain" description="PORR" evidence="2">
    <location>
        <begin position="1"/>
        <end position="48"/>
    </location>
</feature>
<evidence type="ECO:0000313" key="3">
    <source>
        <dbReference type="EMBL" id="PRQ32461.1"/>
    </source>
</evidence>
<evidence type="ECO:0000256" key="1">
    <source>
        <dbReference type="SAM" id="MobiDB-lite"/>
    </source>
</evidence>
<accession>A0A2P6QE74</accession>
<evidence type="ECO:0000259" key="2">
    <source>
        <dbReference type="Pfam" id="PF11955"/>
    </source>
</evidence>
<feature type="compositionally biased region" description="Polar residues" evidence="1">
    <location>
        <begin position="102"/>
        <end position="118"/>
    </location>
</feature>
<gene>
    <name evidence="3" type="ORF">RchiOBHm_Chr5g0046621</name>
</gene>
<dbReference type="GO" id="GO:0003723">
    <property type="term" value="F:RNA binding"/>
    <property type="evidence" value="ECO:0007669"/>
    <property type="project" value="InterPro"/>
</dbReference>
<dbReference type="PANTHER" id="PTHR31476">
    <property type="entry name" value="PROTEIN WHAT'S THIS FACTOR 1 HOMOLOG, CHLOROPLASTIC"/>
    <property type="match status" value="1"/>
</dbReference>
<dbReference type="Pfam" id="PF11955">
    <property type="entry name" value="PORR"/>
    <property type="match status" value="1"/>
</dbReference>
<feature type="compositionally biased region" description="Acidic residues" evidence="1">
    <location>
        <begin position="87"/>
        <end position="97"/>
    </location>
</feature>
<sequence length="138" mass="16331">MLIRHPDMFYISLKGDMDSVFLREAFRDSQLIDEDRLLIIKEKLRTIIAVPRYPRRGARIPIERQTVLKEPMRHKMELLMRMIGVRDEDEDTPPDFNEDGKTLNNQPSKPINQEGYSTENEERMLVPVLPDGRPRGRW</sequence>
<dbReference type="STRING" id="74649.A0A2P6QE74"/>
<name>A0A2P6QE74_ROSCH</name>
<feature type="region of interest" description="Disordered" evidence="1">
    <location>
        <begin position="87"/>
        <end position="138"/>
    </location>
</feature>
<dbReference type="InterPro" id="IPR045040">
    <property type="entry name" value="PORR_fam"/>
</dbReference>
<organism evidence="3 4">
    <name type="scientific">Rosa chinensis</name>
    <name type="common">China rose</name>
    <dbReference type="NCBI Taxonomy" id="74649"/>
    <lineage>
        <taxon>Eukaryota</taxon>
        <taxon>Viridiplantae</taxon>
        <taxon>Streptophyta</taxon>
        <taxon>Embryophyta</taxon>
        <taxon>Tracheophyta</taxon>
        <taxon>Spermatophyta</taxon>
        <taxon>Magnoliopsida</taxon>
        <taxon>eudicotyledons</taxon>
        <taxon>Gunneridae</taxon>
        <taxon>Pentapetalae</taxon>
        <taxon>rosids</taxon>
        <taxon>fabids</taxon>
        <taxon>Rosales</taxon>
        <taxon>Rosaceae</taxon>
        <taxon>Rosoideae</taxon>
        <taxon>Rosoideae incertae sedis</taxon>
        <taxon>Rosa</taxon>
    </lineage>
</organism>
<reference evidence="3 4" key="1">
    <citation type="journal article" date="2018" name="Nat. Genet.">
        <title>The Rosa genome provides new insights in the design of modern roses.</title>
        <authorList>
            <person name="Bendahmane M."/>
        </authorList>
    </citation>
    <scope>NUCLEOTIDE SEQUENCE [LARGE SCALE GENOMIC DNA]</scope>
    <source>
        <strain evidence="4">cv. Old Blush</strain>
    </source>
</reference>
<dbReference type="OrthoDB" id="2019558at2759"/>
<dbReference type="InterPro" id="IPR021099">
    <property type="entry name" value="PORR_domain"/>
</dbReference>
<comment type="caution">
    <text evidence="3">The sequence shown here is derived from an EMBL/GenBank/DDBJ whole genome shotgun (WGS) entry which is preliminary data.</text>
</comment>